<accession>D6PD46</accession>
<dbReference type="EMBL" id="GU942991">
    <property type="protein sequence ID" value="ADD93647.1"/>
    <property type="molecule type" value="Genomic_DNA"/>
</dbReference>
<organism evidence="1">
    <name type="scientific">uncultured marine bacterium MedDCM-OCT-S04-C694</name>
    <dbReference type="NCBI Taxonomy" id="743058"/>
    <lineage>
        <taxon>Bacteria</taxon>
        <taxon>environmental samples</taxon>
    </lineage>
</organism>
<reference evidence="1" key="1">
    <citation type="journal article" date="2010" name="ISME J.">
        <title>Metagenome of the Mediterranean deep chlorophyll maximum studied by direct and fosmid library 454 pyrosequencing.</title>
        <authorList>
            <person name="Ghai R."/>
            <person name="Martin-Cuadrado A.B."/>
            <person name="Molto A.G."/>
            <person name="Heredia I.G."/>
            <person name="Cabrera R."/>
            <person name="Martin J."/>
            <person name="Verdu M."/>
            <person name="Deschamps P."/>
            <person name="Moreira D."/>
            <person name="Lopez-Garcia P."/>
            <person name="Mira A."/>
            <person name="Rodriguez-Valera F."/>
        </authorList>
    </citation>
    <scope>NUCLEOTIDE SEQUENCE</scope>
</reference>
<protein>
    <submittedName>
        <fullName evidence="1">Uncharacterized protein</fullName>
    </submittedName>
</protein>
<sequence>MICEFDPNIVSTISVLNPDLTDNVATKAKTASVIPMRLIHVITLTPPSARLARRYRQAIFHS</sequence>
<evidence type="ECO:0000313" key="1">
    <source>
        <dbReference type="EMBL" id="ADD93647.1"/>
    </source>
</evidence>
<dbReference type="AlphaFoldDB" id="D6PD46"/>
<name>D6PD46_9BACT</name>
<proteinExistence type="predicted"/>